<evidence type="ECO:0000313" key="1">
    <source>
        <dbReference type="EMBL" id="KKJ00628.1"/>
    </source>
</evidence>
<keyword evidence="2" id="KW-1185">Reference proteome</keyword>
<evidence type="ECO:0000313" key="2">
    <source>
        <dbReference type="Proteomes" id="UP000034681"/>
    </source>
</evidence>
<gene>
    <name evidence="1" type="ORF">PROH_04780</name>
</gene>
<dbReference type="EMBL" id="AJTX02000003">
    <property type="protein sequence ID" value="KKJ00628.1"/>
    <property type="molecule type" value="Genomic_DNA"/>
</dbReference>
<dbReference type="AlphaFoldDB" id="A0A0M2PZY1"/>
<organism evidence="1 2">
    <name type="scientific">Prochlorothrix hollandica PCC 9006 = CALU 1027</name>
    <dbReference type="NCBI Taxonomy" id="317619"/>
    <lineage>
        <taxon>Bacteria</taxon>
        <taxon>Bacillati</taxon>
        <taxon>Cyanobacteriota</taxon>
        <taxon>Cyanophyceae</taxon>
        <taxon>Prochlorotrichales</taxon>
        <taxon>Prochlorotrichaceae</taxon>
        <taxon>Prochlorothrix</taxon>
    </lineage>
</organism>
<feature type="non-terminal residue" evidence="1">
    <location>
        <position position="1"/>
    </location>
</feature>
<reference evidence="1" key="1">
    <citation type="submission" date="2012-04" db="EMBL/GenBank/DDBJ databases">
        <authorList>
            <person name="Borisov I.G."/>
            <person name="Ivanikova N.V."/>
            <person name="Pinevich A.V."/>
        </authorList>
    </citation>
    <scope>NUCLEOTIDE SEQUENCE</scope>
    <source>
        <strain evidence="1">CALU 1027</strain>
    </source>
</reference>
<comment type="caution">
    <text evidence="1">The sequence shown here is derived from an EMBL/GenBank/DDBJ whole genome shotgun (WGS) entry which is preliminary data.</text>
</comment>
<proteinExistence type="predicted"/>
<name>A0A0M2PZY1_PROHO</name>
<dbReference type="Proteomes" id="UP000034681">
    <property type="component" value="Unassembled WGS sequence"/>
</dbReference>
<protein>
    <submittedName>
        <fullName evidence="1">Uncharacterized protein</fullName>
    </submittedName>
</protein>
<sequence length="86" mass="9585">HLHTTIAQKAVPPSLVALGLLSTTLHIRFPTTLVQVQARQQRCHHPTEHLAVALIHKFTAVGEISIYLVIQSRLGSHVDGYSIHYF</sequence>
<accession>A0A0M2PZY1</accession>